<dbReference type="SUPFAM" id="SSF111369">
    <property type="entry name" value="HlyD-like secretion proteins"/>
    <property type="match status" value="1"/>
</dbReference>
<proteinExistence type="inferred from homology"/>
<protein>
    <recommendedName>
        <fullName evidence="9">Efflux RND transporter periplasmic adaptor subunit</fullName>
    </recommendedName>
</protein>
<feature type="coiled-coil region" evidence="3">
    <location>
        <begin position="312"/>
        <end position="361"/>
    </location>
</feature>
<evidence type="ECO:0000313" key="7">
    <source>
        <dbReference type="EMBL" id="GAA4321702.1"/>
    </source>
</evidence>
<evidence type="ECO:0008006" key="9">
    <source>
        <dbReference type="Google" id="ProtNLM"/>
    </source>
</evidence>
<feature type="chain" id="PRO_5047398515" description="Efflux RND transporter periplasmic adaptor subunit" evidence="4">
    <location>
        <begin position="20"/>
        <end position="555"/>
    </location>
</feature>
<dbReference type="InterPro" id="IPR006143">
    <property type="entry name" value="RND_pump_MFP"/>
</dbReference>
<dbReference type="InterPro" id="IPR058625">
    <property type="entry name" value="MdtA-like_BSH"/>
</dbReference>
<organism evidence="7 8">
    <name type="scientific">Flaviaesturariibacter amylovorans</name>
    <dbReference type="NCBI Taxonomy" id="1084520"/>
    <lineage>
        <taxon>Bacteria</taxon>
        <taxon>Pseudomonadati</taxon>
        <taxon>Bacteroidota</taxon>
        <taxon>Chitinophagia</taxon>
        <taxon>Chitinophagales</taxon>
        <taxon>Chitinophagaceae</taxon>
        <taxon>Flaviaestuariibacter</taxon>
    </lineage>
</organism>
<evidence type="ECO:0000256" key="1">
    <source>
        <dbReference type="ARBA" id="ARBA00009477"/>
    </source>
</evidence>
<dbReference type="Gene3D" id="2.40.420.20">
    <property type="match status" value="1"/>
</dbReference>
<accession>A0ABP8GD16</accession>
<evidence type="ECO:0000259" key="6">
    <source>
        <dbReference type="Pfam" id="PF25975"/>
    </source>
</evidence>
<dbReference type="Gene3D" id="1.10.287.470">
    <property type="entry name" value="Helix hairpin bin"/>
    <property type="match status" value="1"/>
</dbReference>
<dbReference type="Pfam" id="PF25975">
    <property type="entry name" value="CzcB_C"/>
    <property type="match status" value="1"/>
</dbReference>
<dbReference type="Pfam" id="PF25917">
    <property type="entry name" value="BSH_RND"/>
    <property type="match status" value="1"/>
</dbReference>
<feature type="signal peptide" evidence="4">
    <location>
        <begin position="1"/>
        <end position="19"/>
    </location>
</feature>
<comment type="similarity">
    <text evidence="1">Belongs to the membrane fusion protein (MFP) (TC 8.A.1) family.</text>
</comment>
<gene>
    <name evidence="7" type="ORF">GCM10023184_07670</name>
</gene>
<dbReference type="Gene3D" id="2.40.50.100">
    <property type="match status" value="1"/>
</dbReference>
<reference evidence="8" key="1">
    <citation type="journal article" date="2019" name="Int. J. Syst. Evol. Microbiol.">
        <title>The Global Catalogue of Microorganisms (GCM) 10K type strain sequencing project: providing services to taxonomists for standard genome sequencing and annotation.</title>
        <authorList>
            <consortium name="The Broad Institute Genomics Platform"/>
            <consortium name="The Broad Institute Genome Sequencing Center for Infectious Disease"/>
            <person name="Wu L."/>
            <person name="Ma J."/>
        </authorList>
    </citation>
    <scope>NUCLEOTIDE SEQUENCE [LARGE SCALE GENOMIC DNA]</scope>
    <source>
        <strain evidence="8">JCM 17919</strain>
    </source>
</reference>
<dbReference type="PANTHER" id="PTHR30097">
    <property type="entry name" value="CATION EFFLUX SYSTEM PROTEIN CUSB"/>
    <property type="match status" value="1"/>
</dbReference>
<comment type="caution">
    <text evidence="7">The sequence shown here is derived from an EMBL/GenBank/DDBJ whole genome shotgun (WGS) entry which is preliminary data.</text>
</comment>
<keyword evidence="4" id="KW-0732">Signal</keyword>
<dbReference type="RefSeq" id="WP_345253538.1">
    <property type="nucleotide sequence ID" value="NZ_BAABGY010000002.1"/>
</dbReference>
<evidence type="ECO:0000256" key="3">
    <source>
        <dbReference type="SAM" id="Coils"/>
    </source>
</evidence>
<keyword evidence="3" id="KW-0175">Coiled coil</keyword>
<feature type="domain" description="Multidrug resistance protein MdtA-like barrel-sandwich hybrid" evidence="5">
    <location>
        <begin position="273"/>
        <end position="403"/>
    </location>
</feature>
<evidence type="ECO:0000256" key="4">
    <source>
        <dbReference type="SAM" id="SignalP"/>
    </source>
</evidence>
<evidence type="ECO:0000256" key="2">
    <source>
        <dbReference type="ARBA" id="ARBA00022448"/>
    </source>
</evidence>
<evidence type="ECO:0000313" key="8">
    <source>
        <dbReference type="Proteomes" id="UP001501725"/>
    </source>
</evidence>
<dbReference type="Proteomes" id="UP001501725">
    <property type="component" value="Unassembled WGS sequence"/>
</dbReference>
<name>A0ABP8GD16_9BACT</name>
<keyword evidence="2" id="KW-0813">Transport</keyword>
<dbReference type="NCBIfam" id="TIGR01730">
    <property type="entry name" value="RND_mfp"/>
    <property type="match status" value="1"/>
</dbReference>
<dbReference type="Gene3D" id="2.40.30.170">
    <property type="match status" value="1"/>
</dbReference>
<feature type="domain" description="CzcB-like C-terminal circularly permuted SH3-like" evidence="6">
    <location>
        <begin position="489"/>
        <end position="549"/>
    </location>
</feature>
<sequence length="555" mass="59365">MKHILSLLLLTILFGAARAHDGDDHDVKKAAASAGARYFSSEALSDKYEVLLKWGELRAGTAGTWQLFLSEANSNRAIDAASLSVKVAGKPNVAITATRTDTGIYRLSGTFPANGSYDLQVSIGAAPGPDLLQVSRFEVGKKLAVAEEGEEHHHWYEEPWLWAAGGLLAGLLLMWALMRRRNRRGTTAVLLVFLLAPTAAMNPSAAHGGDDHGGGKAGGGALSGAFVVEKEAQFLFDIGTQKVGPGSFYQAAELRGTVAAAPQGRAVIQTPQTGTIRALRVAPGQDVRRGQVLAVVEQQVEAGTQLDIIAQRNTLNAEVKAARAQYERLQSIADIAAKKDVTEARARYEAAQQNLQLFNANLGRNLGSTRMIQLTAPISGVVGTFNYAIGAVVNSGETLFEITNLEQVFVETQLYAGSEAATRSGRFVAFSGQDTTAYALRLVSTAQSVNPGNQAQRAVFEVLRPAGRFRIGENVRVLHYGADRIAQLVVPAAAVTDIGGRPAVFIKDRAEGYSVSFVQKGESNPLYTAIVRGVEAGERVVTENVYQMKMIYLGQ</sequence>
<dbReference type="InterPro" id="IPR051909">
    <property type="entry name" value="MFP_Cation_Efflux"/>
</dbReference>
<dbReference type="EMBL" id="BAABGY010000002">
    <property type="protein sequence ID" value="GAA4321702.1"/>
    <property type="molecule type" value="Genomic_DNA"/>
</dbReference>
<dbReference type="InterPro" id="IPR058649">
    <property type="entry name" value="CzcB_C"/>
</dbReference>
<evidence type="ECO:0000259" key="5">
    <source>
        <dbReference type="Pfam" id="PF25917"/>
    </source>
</evidence>
<keyword evidence="8" id="KW-1185">Reference proteome</keyword>
<dbReference type="PANTHER" id="PTHR30097:SF4">
    <property type="entry name" value="SLR6042 PROTEIN"/>
    <property type="match status" value="1"/>
</dbReference>